<protein>
    <submittedName>
        <fullName evidence="2">OLC1v1019481C1</fullName>
    </submittedName>
</protein>
<feature type="compositionally biased region" description="Polar residues" evidence="1">
    <location>
        <begin position="88"/>
        <end position="103"/>
    </location>
</feature>
<name>A0AAV1EE89_OLDCO</name>
<sequence length="580" mass="67024">MLSFWRIAKIKDDASLQVFYFLRNSTYIDLYVDLEVAGTSRSHLKVGTRSGRPNVENVDYMKDDDVGGPIMEDGDHMKDNHAEDNEDYTSISDQSDENQSISEGSRESDEEVEDKFATKHKHIYRSQGTWDHTKVDKDEFQLTMWDGTTATSGIGTYFKNKEKVKNGIAVWNIEQKREFYVKESDGSTWYIWCKSLKESTPKGYVPCRWIVRASLRDNDLWEIVKWVPEHNCMNVTEENNNRNVSVTLIAHLIKHKVELDSYYEVKLVQEEVKDRIHVDVPYHRAWEGRRKAIDLVYGDWVSNFDILPRIKKMEGSSSSQPTLQHFNPAPIDDSLLYLYDHHRAKAIFENHEAFSKTLKEYPLINDIDRWNAIHHGCFGTGKAYDDWVQKYTEVRPHWNARDQHVVPHELVDPELGPQCTSDYMPWFQKKTIRFMTDPTQYGPLALGYHSSSFLERFYSSNLSNIYHLADAALRENPGLGSSLEDKLFQIFDKSFSALTVGPRDMSTQPDTQVLQKRPPKSSQHVVLTQKITSKSTGGGRRKRQGISDRTIIVHPNPTPMQEDDEGNESDEDYYIGGEGE</sequence>
<dbReference type="Proteomes" id="UP001161247">
    <property type="component" value="Chromosome 9"/>
</dbReference>
<gene>
    <name evidence="2" type="ORF">OLC1_LOCUS23965</name>
</gene>
<evidence type="ECO:0000313" key="2">
    <source>
        <dbReference type="EMBL" id="CAI9117984.1"/>
    </source>
</evidence>
<feature type="compositionally biased region" description="Acidic residues" evidence="1">
    <location>
        <begin position="561"/>
        <end position="580"/>
    </location>
</feature>
<reference evidence="2" key="1">
    <citation type="submission" date="2023-03" db="EMBL/GenBank/DDBJ databases">
        <authorList>
            <person name="Julca I."/>
        </authorList>
    </citation>
    <scope>NUCLEOTIDE SEQUENCE</scope>
</reference>
<dbReference type="AlphaFoldDB" id="A0AAV1EE89"/>
<feature type="compositionally biased region" description="Basic and acidic residues" evidence="1">
    <location>
        <begin position="73"/>
        <end position="83"/>
    </location>
</feature>
<dbReference type="EMBL" id="OX459126">
    <property type="protein sequence ID" value="CAI9117984.1"/>
    <property type="molecule type" value="Genomic_DNA"/>
</dbReference>
<proteinExistence type="predicted"/>
<accession>A0AAV1EE89</accession>
<feature type="region of interest" description="Disordered" evidence="1">
    <location>
        <begin position="46"/>
        <end position="114"/>
    </location>
</feature>
<dbReference type="PANTHER" id="PTHR31973">
    <property type="entry name" value="POLYPROTEIN, PUTATIVE-RELATED"/>
    <property type="match status" value="1"/>
</dbReference>
<evidence type="ECO:0000313" key="3">
    <source>
        <dbReference type="Proteomes" id="UP001161247"/>
    </source>
</evidence>
<organism evidence="2 3">
    <name type="scientific">Oldenlandia corymbosa var. corymbosa</name>
    <dbReference type="NCBI Taxonomy" id="529605"/>
    <lineage>
        <taxon>Eukaryota</taxon>
        <taxon>Viridiplantae</taxon>
        <taxon>Streptophyta</taxon>
        <taxon>Embryophyta</taxon>
        <taxon>Tracheophyta</taxon>
        <taxon>Spermatophyta</taxon>
        <taxon>Magnoliopsida</taxon>
        <taxon>eudicotyledons</taxon>
        <taxon>Gunneridae</taxon>
        <taxon>Pentapetalae</taxon>
        <taxon>asterids</taxon>
        <taxon>lamiids</taxon>
        <taxon>Gentianales</taxon>
        <taxon>Rubiaceae</taxon>
        <taxon>Rubioideae</taxon>
        <taxon>Spermacoceae</taxon>
        <taxon>Hedyotis-Oldenlandia complex</taxon>
        <taxon>Oldenlandia</taxon>
    </lineage>
</organism>
<feature type="compositionally biased region" description="Polar residues" evidence="1">
    <location>
        <begin position="505"/>
        <end position="535"/>
    </location>
</feature>
<evidence type="ECO:0000256" key="1">
    <source>
        <dbReference type="SAM" id="MobiDB-lite"/>
    </source>
</evidence>
<keyword evidence="3" id="KW-1185">Reference proteome</keyword>
<feature type="region of interest" description="Disordered" evidence="1">
    <location>
        <begin position="501"/>
        <end position="580"/>
    </location>
</feature>